<dbReference type="KEGG" id="xbc:ELE36_05960"/>
<keyword evidence="1" id="KW-0597">Phosphoprotein</keyword>
<evidence type="ECO:0000313" key="5">
    <source>
        <dbReference type="Proteomes" id="UP000291562"/>
    </source>
</evidence>
<dbReference type="GO" id="GO:0071111">
    <property type="term" value="F:cyclic-guanylate-specific phosphodiesterase activity"/>
    <property type="evidence" value="ECO:0007669"/>
    <property type="project" value="InterPro"/>
</dbReference>
<dbReference type="SMART" id="SM00448">
    <property type="entry name" value="REC"/>
    <property type="match status" value="1"/>
</dbReference>
<keyword evidence="5" id="KW-1185">Reference proteome</keyword>
<dbReference type="InterPro" id="IPR001633">
    <property type="entry name" value="EAL_dom"/>
</dbReference>
<dbReference type="InterPro" id="IPR035919">
    <property type="entry name" value="EAL_sf"/>
</dbReference>
<dbReference type="InterPro" id="IPR011006">
    <property type="entry name" value="CheY-like_superfamily"/>
</dbReference>
<organism evidence="4 5">
    <name type="scientific">Pseudolysobacter antarcticus</name>
    <dbReference type="NCBI Taxonomy" id="2511995"/>
    <lineage>
        <taxon>Bacteria</taxon>
        <taxon>Pseudomonadati</taxon>
        <taxon>Pseudomonadota</taxon>
        <taxon>Gammaproteobacteria</taxon>
        <taxon>Lysobacterales</taxon>
        <taxon>Rhodanobacteraceae</taxon>
        <taxon>Pseudolysobacter</taxon>
    </lineage>
</organism>
<dbReference type="RefSeq" id="WP_129832201.1">
    <property type="nucleotide sequence ID" value="NZ_CP035704.1"/>
</dbReference>
<evidence type="ECO:0000259" key="2">
    <source>
        <dbReference type="PROSITE" id="PS50110"/>
    </source>
</evidence>
<dbReference type="Proteomes" id="UP000291562">
    <property type="component" value="Chromosome"/>
</dbReference>
<dbReference type="SUPFAM" id="SSF141868">
    <property type="entry name" value="EAL domain-like"/>
    <property type="match status" value="1"/>
</dbReference>
<dbReference type="GO" id="GO:0000160">
    <property type="term" value="P:phosphorelay signal transduction system"/>
    <property type="evidence" value="ECO:0007669"/>
    <property type="project" value="InterPro"/>
</dbReference>
<feature type="modified residue" description="4-aspartylphosphate" evidence="1">
    <location>
        <position position="63"/>
    </location>
</feature>
<name>A0A411HHD5_9GAMM</name>
<dbReference type="Pfam" id="PF00072">
    <property type="entry name" value="Response_reg"/>
    <property type="match status" value="1"/>
</dbReference>
<evidence type="ECO:0000313" key="4">
    <source>
        <dbReference type="EMBL" id="QBB69942.1"/>
    </source>
</evidence>
<dbReference type="InterPro" id="IPR050706">
    <property type="entry name" value="Cyclic-di-GMP_PDE-like"/>
</dbReference>
<dbReference type="AlphaFoldDB" id="A0A411HHD5"/>
<gene>
    <name evidence="4" type="ORF">ELE36_05960</name>
</gene>
<evidence type="ECO:0000259" key="3">
    <source>
        <dbReference type="PROSITE" id="PS50883"/>
    </source>
</evidence>
<dbReference type="PROSITE" id="PS50110">
    <property type="entry name" value="RESPONSE_REGULATORY"/>
    <property type="match status" value="1"/>
</dbReference>
<accession>A0A411HHD5</accession>
<dbReference type="Gene3D" id="3.40.50.2300">
    <property type="match status" value="1"/>
</dbReference>
<evidence type="ECO:0000256" key="1">
    <source>
        <dbReference type="PROSITE-ProRule" id="PRU00169"/>
    </source>
</evidence>
<dbReference type="PANTHER" id="PTHR33121">
    <property type="entry name" value="CYCLIC DI-GMP PHOSPHODIESTERASE PDEF"/>
    <property type="match status" value="1"/>
</dbReference>
<dbReference type="EMBL" id="CP035704">
    <property type="protein sequence ID" value="QBB69942.1"/>
    <property type="molecule type" value="Genomic_DNA"/>
</dbReference>
<protein>
    <submittedName>
        <fullName evidence="4">EAL domain-containing protein</fullName>
    </submittedName>
</protein>
<feature type="domain" description="Response regulatory" evidence="2">
    <location>
        <begin position="13"/>
        <end position="133"/>
    </location>
</feature>
<dbReference type="PROSITE" id="PS50883">
    <property type="entry name" value="EAL"/>
    <property type="match status" value="1"/>
</dbReference>
<reference evidence="4 5" key="1">
    <citation type="submission" date="2019-01" db="EMBL/GenBank/DDBJ databases">
        <title>Pseudolysobacter antarctica gen. nov., sp. nov., isolated from Fildes Peninsula, Antarctica.</title>
        <authorList>
            <person name="Wei Z."/>
            <person name="Peng F."/>
        </authorList>
    </citation>
    <scope>NUCLEOTIDE SEQUENCE [LARGE SCALE GENOMIC DNA]</scope>
    <source>
        <strain evidence="4 5">AQ6-296</strain>
    </source>
</reference>
<dbReference type="Pfam" id="PF00563">
    <property type="entry name" value="EAL"/>
    <property type="match status" value="1"/>
</dbReference>
<dbReference type="Gene3D" id="3.20.20.450">
    <property type="entry name" value="EAL domain"/>
    <property type="match status" value="1"/>
</dbReference>
<dbReference type="CDD" id="cd01948">
    <property type="entry name" value="EAL"/>
    <property type="match status" value="1"/>
</dbReference>
<dbReference type="SMART" id="SM00052">
    <property type="entry name" value="EAL"/>
    <property type="match status" value="1"/>
</dbReference>
<feature type="domain" description="EAL" evidence="3">
    <location>
        <begin position="146"/>
        <end position="399"/>
    </location>
</feature>
<dbReference type="InterPro" id="IPR001789">
    <property type="entry name" value="Sig_transdc_resp-reg_receiver"/>
</dbReference>
<dbReference type="SUPFAM" id="SSF52172">
    <property type="entry name" value="CheY-like"/>
    <property type="match status" value="1"/>
</dbReference>
<dbReference type="OrthoDB" id="9812358at2"/>
<proteinExistence type="predicted"/>
<sequence>MTSVISGQVSALSALVVDDDPLMTEIVSALLRDFALVDIETAQDGNEALAMLSLRHVDLMVCDLNMPGMDGALLLKHLADFPSPPALILLSGEHPRVLEASGQLAATLGLTVLGVLQKPVDRVRLAELLQRYNTQFPKREKSGATIELSKQDLRRGLKKGTQRLAYQPKIDLKSGELVGAEALLRWKDPELGNIPPNHVVSSAERHGFIDELTLAILHQAVMDRAKLVAADLPINIAVNLSLHNLRMPDMVEHIIQIVTAKGDKPANFTLEITETCLIEDLATALEMLIRLRMNGFQLAIDDYGTGASTMQFLQQFPTTEMKIDRSFVVAAPLSEHGCAFLSTAIELGTKLGQVTVAEGIETFAQCTLATKLGCQQGQGFYFSEPLPLDAFIAWARSYQPGWLKQKTDLLICTEK</sequence>
<dbReference type="PANTHER" id="PTHR33121:SF79">
    <property type="entry name" value="CYCLIC DI-GMP PHOSPHODIESTERASE PDED-RELATED"/>
    <property type="match status" value="1"/>
</dbReference>